<comment type="similarity">
    <text evidence="5">Belongs to the dihydroorotate dehydrogenase family. Type 1 subfamily.</text>
</comment>
<comment type="catalytic activity">
    <reaction evidence="1">
        <text>(S)-dihydroorotate + fumarate = orotate + succinate</text>
        <dbReference type="Rhea" id="RHEA:30059"/>
        <dbReference type="ChEBI" id="CHEBI:29806"/>
        <dbReference type="ChEBI" id="CHEBI:30031"/>
        <dbReference type="ChEBI" id="CHEBI:30839"/>
        <dbReference type="ChEBI" id="CHEBI:30864"/>
        <dbReference type="EC" id="1.3.98.1"/>
    </reaction>
</comment>
<feature type="domain" description="Dihydroorotate dehydrogenase catalytic" evidence="14">
    <location>
        <begin position="4"/>
        <end position="294"/>
    </location>
</feature>
<dbReference type="PANTHER" id="PTHR48109">
    <property type="entry name" value="DIHYDROOROTATE DEHYDROGENASE (QUINONE), MITOCHONDRIAL-RELATED"/>
    <property type="match status" value="1"/>
</dbReference>
<dbReference type="AlphaFoldDB" id="A0A0R2F8I5"/>
<keyword evidence="16" id="KW-1185">Reference proteome</keyword>
<dbReference type="SUPFAM" id="SSF51395">
    <property type="entry name" value="FMN-linked oxidoreductases"/>
    <property type="match status" value="1"/>
</dbReference>
<evidence type="ECO:0000256" key="3">
    <source>
        <dbReference type="ARBA" id="ARBA00004496"/>
    </source>
</evidence>
<evidence type="ECO:0000256" key="7">
    <source>
        <dbReference type="ARBA" id="ARBA00011911"/>
    </source>
</evidence>
<accession>A0A0R2F8I5</accession>
<name>A0A0R2F8I5_9LACO</name>
<dbReference type="STRING" id="1423804.FD14_GL000669"/>
<evidence type="ECO:0000256" key="5">
    <source>
        <dbReference type="ARBA" id="ARBA00008008"/>
    </source>
</evidence>
<proteinExistence type="inferred from homology"/>
<feature type="region of interest" description="Disordered" evidence="13">
    <location>
        <begin position="49"/>
        <end position="68"/>
    </location>
</feature>
<evidence type="ECO:0000256" key="12">
    <source>
        <dbReference type="ARBA" id="ARBA00023002"/>
    </source>
</evidence>
<dbReference type="InterPro" id="IPR005720">
    <property type="entry name" value="Dihydroorotate_DH_cat"/>
</dbReference>
<organism evidence="15 16">
    <name type="scientific">Secundilactobacillus similis DSM 23365 = JCM 2765</name>
    <dbReference type="NCBI Taxonomy" id="1423804"/>
    <lineage>
        <taxon>Bacteria</taxon>
        <taxon>Bacillati</taxon>
        <taxon>Bacillota</taxon>
        <taxon>Bacilli</taxon>
        <taxon>Lactobacillales</taxon>
        <taxon>Lactobacillaceae</taxon>
        <taxon>Secundilactobacillus</taxon>
    </lineage>
</organism>
<keyword evidence="8" id="KW-0963">Cytoplasm</keyword>
<comment type="cofactor">
    <cofactor evidence="2">
        <name>FMN</name>
        <dbReference type="ChEBI" id="CHEBI:58210"/>
    </cofactor>
</comment>
<evidence type="ECO:0000256" key="11">
    <source>
        <dbReference type="ARBA" id="ARBA00022975"/>
    </source>
</evidence>
<comment type="pathway">
    <text evidence="4">Pyrimidine metabolism; UMP biosynthesis via de novo pathway.</text>
</comment>
<evidence type="ECO:0000256" key="4">
    <source>
        <dbReference type="ARBA" id="ARBA00004725"/>
    </source>
</evidence>
<dbReference type="GO" id="GO:0005737">
    <property type="term" value="C:cytoplasm"/>
    <property type="evidence" value="ECO:0007669"/>
    <property type="project" value="UniProtKB-SubCell"/>
</dbReference>
<evidence type="ECO:0000313" key="16">
    <source>
        <dbReference type="Proteomes" id="UP000051442"/>
    </source>
</evidence>
<dbReference type="InterPro" id="IPR013785">
    <property type="entry name" value="Aldolase_TIM"/>
</dbReference>
<comment type="subunit">
    <text evidence="6">Homodimer.</text>
</comment>
<dbReference type="UniPathway" id="UPA00070"/>
<reference evidence="15 16" key="1">
    <citation type="journal article" date="2015" name="Genome Announc.">
        <title>Expanding the biotechnology potential of lactobacilli through comparative genomics of 213 strains and associated genera.</title>
        <authorList>
            <person name="Sun Z."/>
            <person name="Harris H.M."/>
            <person name="McCann A."/>
            <person name="Guo C."/>
            <person name="Argimon S."/>
            <person name="Zhang W."/>
            <person name="Yang X."/>
            <person name="Jeffery I.B."/>
            <person name="Cooney J.C."/>
            <person name="Kagawa T.F."/>
            <person name="Liu W."/>
            <person name="Song Y."/>
            <person name="Salvetti E."/>
            <person name="Wrobel A."/>
            <person name="Rasinkangas P."/>
            <person name="Parkhill J."/>
            <person name="Rea M.C."/>
            <person name="O'Sullivan O."/>
            <person name="Ritari J."/>
            <person name="Douillard F.P."/>
            <person name="Paul Ross R."/>
            <person name="Yang R."/>
            <person name="Briner A.E."/>
            <person name="Felis G.E."/>
            <person name="de Vos W.M."/>
            <person name="Barrangou R."/>
            <person name="Klaenhammer T.R."/>
            <person name="Caufield P.W."/>
            <person name="Cui Y."/>
            <person name="Zhang H."/>
            <person name="O'Toole P.W."/>
        </authorList>
    </citation>
    <scope>NUCLEOTIDE SEQUENCE [LARGE SCALE GENOMIC DNA]</scope>
    <source>
        <strain evidence="15 16">DSM 23365</strain>
    </source>
</reference>
<evidence type="ECO:0000256" key="10">
    <source>
        <dbReference type="ARBA" id="ARBA00022643"/>
    </source>
</evidence>
<evidence type="ECO:0000259" key="14">
    <source>
        <dbReference type="Pfam" id="PF01180"/>
    </source>
</evidence>
<keyword evidence="10" id="KW-0288">FMN</keyword>
<keyword evidence="11" id="KW-0665">Pyrimidine biosynthesis</keyword>
<dbReference type="Gene3D" id="3.20.20.70">
    <property type="entry name" value="Aldolase class I"/>
    <property type="match status" value="1"/>
</dbReference>
<evidence type="ECO:0000256" key="6">
    <source>
        <dbReference type="ARBA" id="ARBA00011738"/>
    </source>
</evidence>
<dbReference type="PROSITE" id="PS00912">
    <property type="entry name" value="DHODEHASE_2"/>
    <property type="match status" value="1"/>
</dbReference>
<dbReference type="InterPro" id="IPR023359">
    <property type="entry name" value="Dihydro_DH_chainA_dom2"/>
</dbReference>
<dbReference type="PATRIC" id="fig|1423804.4.peg.717"/>
<dbReference type="EC" id="1.3.98.1" evidence="7"/>
<dbReference type="FunFam" id="3.20.20.70:FF:000027">
    <property type="entry name" value="Dihydropyrimidine dehydrogenase [NADP(+)]"/>
    <property type="match status" value="1"/>
</dbReference>
<dbReference type="InterPro" id="IPR033886">
    <property type="entry name" value="DHOD_1A"/>
</dbReference>
<protein>
    <recommendedName>
        <fullName evidence="7">dihydroorotate oxidase (fumarate)</fullName>
        <ecNumber evidence="7">1.3.98.1</ecNumber>
    </recommendedName>
</protein>
<dbReference type="InterPro" id="IPR001295">
    <property type="entry name" value="Dihydroorotate_DH_CS"/>
</dbReference>
<dbReference type="CDD" id="cd04741">
    <property type="entry name" value="DHOD_1A_like"/>
    <property type="match status" value="1"/>
</dbReference>
<sequence>MTTLATEIAGRTFDNCLMNAAGVRCQSIADLNKLIDSTAGAYVTKSATPVKRAGNPSPRMHTLPKGSINSMGLPNEGLDYYLDFVLQDQANRPGTTNFLSVAGTSLEDNLSMLHQIQDSAYTGFVELNLSCPNVPGHPQVGYDFDRVKTVLTAVFDFYTKPLGVKLPPYFDLVHFDQIADILNQFPLTFVNSINSIGNGLVIDPHAEKVVIKPKGGFGGIGGAFVKPTALANVRGLALRLKPEIAIVGTGGILNGQDVFEHILCGASMVQIGTQFGYEGTQIFDRISQELTAIMAAKGYTSINDFKGKLKTFDD</sequence>
<dbReference type="PROSITE" id="PS00911">
    <property type="entry name" value="DHODEHASE_1"/>
    <property type="match status" value="1"/>
</dbReference>
<dbReference type="PIRSF" id="PIRSF000164">
    <property type="entry name" value="DHO_oxidase"/>
    <property type="match status" value="1"/>
</dbReference>
<dbReference type="Pfam" id="PF01180">
    <property type="entry name" value="DHO_dh"/>
    <property type="match status" value="1"/>
</dbReference>
<comment type="caution">
    <text evidence="15">The sequence shown here is derived from an EMBL/GenBank/DDBJ whole genome shotgun (WGS) entry which is preliminary data.</text>
</comment>
<dbReference type="RefSeq" id="WP_057151916.1">
    <property type="nucleotide sequence ID" value="NZ_AYZM01000087.1"/>
</dbReference>
<gene>
    <name evidence="15" type="ORF">FD14_GL000669</name>
</gene>
<evidence type="ECO:0000256" key="1">
    <source>
        <dbReference type="ARBA" id="ARBA00001694"/>
    </source>
</evidence>
<evidence type="ECO:0000256" key="9">
    <source>
        <dbReference type="ARBA" id="ARBA00022630"/>
    </source>
</evidence>
<dbReference type="Proteomes" id="UP000051442">
    <property type="component" value="Unassembled WGS sequence"/>
</dbReference>
<keyword evidence="12" id="KW-0560">Oxidoreductase</keyword>
<dbReference type="OrthoDB" id="9794954at2"/>
<dbReference type="InterPro" id="IPR012135">
    <property type="entry name" value="Dihydroorotate_DH_1_2"/>
</dbReference>
<evidence type="ECO:0000313" key="15">
    <source>
        <dbReference type="EMBL" id="KRN23910.1"/>
    </source>
</evidence>
<evidence type="ECO:0000256" key="8">
    <source>
        <dbReference type="ARBA" id="ARBA00022490"/>
    </source>
</evidence>
<dbReference type="NCBIfam" id="NF002702">
    <property type="entry name" value="PRK02506.1"/>
    <property type="match status" value="1"/>
</dbReference>
<evidence type="ECO:0000256" key="13">
    <source>
        <dbReference type="SAM" id="MobiDB-lite"/>
    </source>
</evidence>
<dbReference type="EMBL" id="AYZM01000087">
    <property type="protein sequence ID" value="KRN23910.1"/>
    <property type="molecule type" value="Genomic_DNA"/>
</dbReference>
<evidence type="ECO:0000256" key="2">
    <source>
        <dbReference type="ARBA" id="ARBA00001917"/>
    </source>
</evidence>
<dbReference type="GO" id="GO:0044205">
    <property type="term" value="P:'de novo' UMP biosynthetic process"/>
    <property type="evidence" value="ECO:0007669"/>
    <property type="project" value="UniProtKB-UniPathway"/>
</dbReference>
<dbReference type="GO" id="GO:1990663">
    <property type="term" value="F:dihydroorotate dehydrogenase (fumarate) activity"/>
    <property type="evidence" value="ECO:0007669"/>
    <property type="project" value="UniProtKB-EC"/>
</dbReference>
<dbReference type="PANTHER" id="PTHR48109:SF1">
    <property type="entry name" value="DIHYDROOROTATE DEHYDROGENASE (FUMARATE)"/>
    <property type="match status" value="1"/>
</dbReference>
<keyword evidence="9" id="KW-0285">Flavoprotein</keyword>
<dbReference type="GO" id="GO:0006207">
    <property type="term" value="P:'de novo' pyrimidine nucleobase biosynthetic process"/>
    <property type="evidence" value="ECO:0007669"/>
    <property type="project" value="InterPro"/>
</dbReference>
<comment type="subcellular location">
    <subcellularLocation>
        <location evidence="3">Cytoplasm</location>
    </subcellularLocation>
</comment>
<dbReference type="InterPro" id="IPR050074">
    <property type="entry name" value="DHO_dehydrogenase"/>
</dbReference>
<dbReference type="Gene3D" id="2.30.26.10">
    <property type="entry name" value="Dihydroorotate Dehydrogenase A, chain A, domain 2"/>
    <property type="match status" value="1"/>
</dbReference>